<feature type="compositionally biased region" description="Basic and acidic residues" evidence="1">
    <location>
        <begin position="11"/>
        <end position="31"/>
    </location>
</feature>
<evidence type="ECO:0000313" key="3">
    <source>
        <dbReference type="Proteomes" id="UP000800097"/>
    </source>
</evidence>
<feature type="region of interest" description="Disordered" evidence="1">
    <location>
        <begin position="1"/>
        <end position="57"/>
    </location>
</feature>
<dbReference type="RefSeq" id="XP_033656272.1">
    <property type="nucleotide sequence ID" value="XM_033793841.1"/>
</dbReference>
<dbReference type="Proteomes" id="UP000800097">
    <property type="component" value="Unassembled WGS sequence"/>
</dbReference>
<protein>
    <submittedName>
        <fullName evidence="2">Uncharacterized protein</fullName>
    </submittedName>
</protein>
<gene>
    <name evidence="2" type="ORF">EI97DRAFT_217491</name>
</gene>
<keyword evidence="3" id="KW-1185">Reference proteome</keyword>
<dbReference type="GeneID" id="54547016"/>
<dbReference type="AlphaFoldDB" id="A0A6A6JRI9"/>
<feature type="compositionally biased region" description="Low complexity" evidence="1">
    <location>
        <begin position="42"/>
        <end position="55"/>
    </location>
</feature>
<evidence type="ECO:0000313" key="2">
    <source>
        <dbReference type="EMBL" id="KAF2278733.1"/>
    </source>
</evidence>
<name>A0A6A6JRI9_WESOR</name>
<accession>A0A6A6JRI9</accession>
<reference evidence="2" key="1">
    <citation type="journal article" date="2020" name="Stud. Mycol.">
        <title>101 Dothideomycetes genomes: a test case for predicting lifestyles and emergence of pathogens.</title>
        <authorList>
            <person name="Haridas S."/>
            <person name="Albert R."/>
            <person name="Binder M."/>
            <person name="Bloem J."/>
            <person name="Labutti K."/>
            <person name="Salamov A."/>
            <person name="Andreopoulos B."/>
            <person name="Baker S."/>
            <person name="Barry K."/>
            <person name="Bills G."/>
            <person name="Bluhm B."/>
            <person name="Cannon C."/>
            <person name="Castanera R."/>
            <person name="Culley D."/>
            <person name="Daum C."/>
            <person name="Ezra D."/>
            <person name="Gonzalez J."/>
            <person name="Henrissat B."/>
            <person name="Kuo A."/>
            <person name="Liang C."/>
            <person name="Lipzen A."/>
            <person name="Lutzoni F."/>
            <person name="Magnuson J."/>
            <person name="Mondo S."/>
            <person name="Nolan M."/>
            <person name="Ohm R."/>
            <person name="Pangilinan J."/>
            <person name="Park H.-J."/>
            <person name="Ramirez L."/>
            <person name="Alfaro M."/>
            <person name="Sun H."/>
            <person name="Tritt A."/>
            <person name="Yoshinaga Y."/>
            <person name="Zwiers L.-H."/>
            <person name="Turgeon B."/>
            <person name="Goodwin S."/>
            <person name="Spatafora J."/>
            <person name="Crous P."/>
            <person name="Grigoriev I."/>
        </authorList>
    </citation>
    <scope>NUCLEOTIDE SEQUENCE</scope>
    <source>
        <strain evidence="2">CBS 379.55</strain>
    </source>
</reference>
<organism evidence="2 3">
    <name type="scientific">Westerdykella ornata</name>
    <dbReference type="NCBI Taxonomy" id="318751"/>
    <lineage>
        <taxon>Eukaryota</taxon>
        <taxon>Fungi</taxon>
        <taxon>Dikarya</taxon>
        <taxon>Ascomycota</taxon>
        <taxon>Pezizomycotina</taxon>
        <taxon>Dothideomycetes</taxon>
        <taxon>Pleosporomycetidae</taxon>
        <taxon>Pleosporales</taxon>
        <taxon>Sporormiaceae</taxon>
        <taxon>Westerdykella</taxon>
    </lineage>
</organism>
<sequence>MWIVQVRGARTRGERREGDRGEAVKTKKHECPTGQGTNEPKGYSGSSDNSSSGWGHVADDGRFPRHIGCDAAKGTATFLWCRFVGRKAFASPTSQPAAVRMVGRHLRRDMHGRRRSTSSSLGSGIFGEKSASVRCCTASLPESTSAANHQVLSREGIRLDNAAGVAGLFTTFISGRRPWCAIFSLLSRAVPGGSRAGLW</sequence>
<proteinExistence type="predicted"/>
<dbReference type="EMBL" id="ML986487">
    <property type="protein sequence ID" value="KAF2278733.1"/>
    <property type="molecule type" value="Genomic_DNA"/>
</dbReference>
<evidence type="ECO:0000256" key="1">
    <source>
        <dbReference type="SAM" id="MobiDB-lite"/>
    </source>
</evidence>